<dbReference type="GO" id="GO:0000028">
    <property type="term" value="P:ribosomal small subunit assembly"/>
    <property type="evidence" value="ECO:0007669"/>
    <property type="project" value="TreeGrafter"/>
</dbReference>
<accession>A0A9E5JLA2</accession>
<evidence type="ECO:0000313" key="3">
    <source>
        <dbReference type="EMBL" id="NHF61674.1"/>
    </source>
</evidence>
<dbReference type="GO" id="GO:0019843">
    <property type="term" value="F:rRNA binding"/>
    <property type="evidence" value="ECO:0007669"/>
    <property type="project" value="TreeGrafter"/>
</dbReference>
<dbReference type="RefSeq" id="WP_152581890.1">
    <property type="nucleotide sequence ID" value="NZ_VIKT02000001.1"/>
</dbReference>
<sequence>MSPAKATLDASLAALRTVVDEGAGRIPSSLADEAEALLRQAEARRARSPEHTVVGVFGATGSGKSSLVNALVGDEVAKAHVRRPTTSQALAVTWDAPGAADLLDWLQIRERVERTEPIDPRAGKLVLVDLPDIDSVEAGNRAIAERLAGQVDALLWVVDPQKYADDVLHAQFIAPHARHAAVTIVALNQVDLLSPADRRPVVASLQGIIERDGLPRARVLPVSARTGEGVEALRIAIGDLAASKAVRDARLAADVQTLAARLDDPGSAPKLDSRAAQRVRDEVGAAAGVDVVAAAVASSYRKRAAQVTGWPLVSWIGRLRADPLTRLGLGPRRRGAGAEDDPDVHRTSMPLLSAGARARLSLAVRSFADTAGSGLGAPWRAAVRTAAEGALDRLPADLDLAIARTSLPARGSWWWAVVGVVQWVALVAGIGGALWLLGASLLPTFGMPAPLIPRVEEGPLKGWAVPVLLIVAAVLLGVLLGLLSAALSALTAAGRRRRTRRRLLAAVDEVVQREVVAPVAAELDRARSVSAALAVARR</sequence>
<dbReference type="InterPro" id="IPR027417">
    <property type="entry name" value="P-loop_NTPase"/>
</dbReference>
<keyword evidence="1" id="KW-1133">Transmembrane helix</keyword>
<feature type="domain" description="G" evidence="2">
    <location>
        <begin position="54"/>
        <end position="169"/>
    </location>
</feature>
<feature type="transmembrane region" description="Helical" evidence="1">
    <location>
        <begin position="463"/>
        <end position="493"/>
    </location>
</feature>
<evidence type="ECO:0000259" key="2">
    <source>
        <dbReference type="Pfam" id="PF01926"/>
    </source>
</evidence>
<dbReference type="PANTHER" id="PTHR42698:SF1">
    <property type="entry name" value="GTPASE ERA, MITOCHONDRIAL"/>
    <property type="match status" value="1"/>
</dbReference>
<dbReference type="Proteomes" id="UP000818266">
    <property type="component" value="Unassembled WGS sequence"/>
</dbReference>
<dbReference type="Gene3D" id="3.40.50.300">
    <property type="entry name" value="P-loop containing nucleotide triphosphate hydrolases"/>
    <property type="match status" value="1"/>
</dbReference>
<dbReference type="SUPFAM" id="SSF52540">
    <property type="entry name" value="P-loop containing nucleoside triphosphate hydrolases"/>
    <property type="match status" value="1"/>
</dbReference>
<dbReference type="PANTHER" id="PTHR42698">
    <property type="entry name" value="GTPASE ERA"/>
    <property type="match status" value="1"/>
</dbReference>
<dbReference type="AlphaFoldDB" id="A0A9E5JLA2"/>
<evidence type="ECO:0000313" key="4">
    <source>
        <dbReference type="Proteomes" id="UP000818266"/>
    </source>
</evidence>
<comment type="caution">
    <text evidence="3">The sequence shown here is derived from an EMBL/GenBank/DDBJ whole genome shotgun (WGS) entry which is preliminary data.</text>
</comment>
<keyword evidence="4" id="KW-1185">Reference proteome</keyword>
<dbReference type="GO" id="GO:0005525">
    <property type="term" value="F:GTP binding"/>
    <property type="evidence" value="ECO:0007669"/>
    <property type="project" value="InterPro"/>
</dbReference>
<reference evidence="3 4" key="1">
    <citation type="submission" date="2020-03" db="EMBL/GenBank/DDBJ databases">
        <title>Chryseoglobus sp. isolated from a deep-sea seamount.</title>
        <authorList>
            <person name="Zhang D.-C."/>
        </authorList>
    </citation>
    <scope>NUCLEOTIDE SEQUENCE [LARGE SCALE GENOMIC DNA]</scope>
    <source>
        <strain evidence="3 4">KN1116</strain>
    </source>
</reference>
<gene>
    <name evidence="3" type="ORF">FK219_000195</name>
</gene>
<dbReference type="GO" id="GO:0043024">
    <property type="term" value="F:ribosomal small subunit binding"/>
    <property type="evidence" value="ECO:0007669"/>
    <property type="project" value="TreeGrafter"/>
</dbReference>
<organism evidence="3 4">
    <name type="scientific">Microcella pacifica</name>
    <dbReference type="NCBI Taxonomy" id="2591847"/>
    <lineage>
        <taxon>Bacteria</taxon>
        <taxon>Bacillati</taxon>
        <taxon>Actinomycetota</taxon>
        <taxon>Actinomycetes</taxon>
        <taxon>Micrococcales</taxon>
        <taxon>Microbacteriaceae</taxon>
        <taxon>Microcella</taxon>
    </lineage>
</organism>
<protein>
    <submittedName>
        <fullName evidence="3">ABC transporter</fullName>
    </submittedName>
</protein>
<feature type="transmembrane region" description="Helical" evidence="1">
    <location>
        <begin position="413"/>
        <end position="437"/>
    </location>
</feature>
<keyword evidence="1" id="KW-0472">Membrane</keyword>
<dbReference type="Pfam" id="PF01926">
    <property type="entry name" value="MMR_HSR1"/>
    <property type="match status" value="1"/>
</dbReference>
<keyword evidence="1" id="KW-0812">Transmembrane</keyword>
<name>A0A9E5JLA2_9MICO</name>
<dbReference type="OrthoDB" id="974105at2"/>
<proteinExistence type="predicted"/>
<dbReference type="InterPro" id="IPR005662">
    <property type="entry name" value="GTPase_Era-like"/>
</dbReference>
<evidence type="ECO:0000256" key="1">
    <source>
        <dbReference type="SAM" id="Phobius"/>
    </source>
</evidence>
<dbReference type="GO" id="GO:0005829">
    <property type="term" value="C:cytosol"/>
    <property type="evidence" value="ECO:0007669"/>
    <property type="project" value="TreeGrafter"/>
</dbReference>
<dbReference type="EMBL" id="VIKT02000001">
    <property type="protein sequence ID" value="NHF61674.1"/>
    <property type="molecule type" value="Genomic_DNA"/>
</dbReference>
<dbReference type="InterPro" id="IPR006073">
    <property type="entry name" value="GTP-bd"/>
</dbReference>